<accession>A0ABS3CPK8</accession>
<dbReference type="SUPFAM" id="SSF53474">
    <property type="entry name" value="alpha/beta-Hydrolases"/>
    <property type="match status" value="1"/>
</dbReference>
<dbReference type="InterPro" id="IPR029058">
    <property type="entry name" value="AB_hydrolase_fold"/>
</dbReference>
<dbReference type="PANTHER" id="PTHR43689:SF8">
    <property type="entry name" value="ALPHA_BETA-HYDROLASES SUPERFAMILY PROTEIN"/>
    <property type="match status" value="1"/>
</dbReference>
<evidence type="ECO:0000313" key="2">
    <source>
        <dbReference type="EMBL" id="MBN7818474.1"/>
    </source>
</evidence>
<reference evidence="2 3" key="1">
    <citation type="submission" date="2021-03" db="EMBL/GenBank/DDBJ databases">
        <title>novel species isolated from a fishpond in China.</title>
        <authorList>
            <person name="Lu H."/>
            <person name="Cai Z."/>
        </authorList>
    </citation>
    <scope>NUCLEOTIDE SEQUENCE [LARGE SCALE GENOMIC DNA]</scope>
    <source>
        <strain evidence="2 3">Y57</strain>
    </source>
</reference>
<feature type="domain" description="Serine aminopeptidase S33" evidence="1">
    <location>
        <begin position="83"/>
        <end position="214"/>
    </location>
</feature>
<proteinExistence type="predicted"/>
<protein>
    <submittedName>
        <fullName evidence="2">Alpha/beta hydrolase</fullName>
    </submittedName>
</protein>
<keyword evidence="2" id="KW-0378">Hydrolase</keyword>
<dbReference type="Gene3D" id="3.40.50.1820">
    <property type="entry name" value="alpha/beta hydrolase"/>
    <property type="match status" value="1"/>
</dbReference>
<evidence type="ECO:0000313" key="3">
    <source>
        <dbReference type="Proteomes" id="UP000663992"/>
    </source>
</evidence>
<gene>
    <name evidence="2" type="ORF">J0A65_01285</name>
</gene>
<dbReference type="GO" id="GO:0016787">
    <property type="term" value="F:hydrolase activity"/>
    <property type="evidence" value="ECO:0007669"/>
    <property type="project" value="UniProtKB-KW"/>
</dbReference>
<comment type="caution">
    <text evidence="2">The sequence shown here is derived from an EMBL/GenBank/DDBJ whole genome shotgun (WGS) entry which is preliminary data.</text>
</comment>
<dbReference type="InterPro" id="IPR022742">
    <property type="entry name" value="Hydrolase_4"/>
</dbReference>
<dbReference type="Pfam" id="PF12146">
    <property type="entry name" value="Hydrolase_4"/>
    <property type="match status" value="1"/>
</dbReference>
<dbReference type="RefSeq" id="WP_206592298.1">
    <property type="nucleotide sequence ID" value="NZ_JAFKCS010000001.1"/>
</dbReference>
<keyword evidence="3" id="KW-1185">Reference proteome</keyword>
<sequence>MALNYFSDRAKHNFAQALLYKTTGFLSDKMPGLALWLGRQMLLRPFGKRVRHFEQVTPHSHWSFNTRQGQIKVHLFGESGPWVVTSHGWADNSRCFETMIPSLLAQGFRVAAIDHVAHGQSTGKHAHLLAFIEAKEALLAHFKQQGEQVAAIIGHSMGGLAALNLKAEYLQGLKVILIAMPIRLFDLMFVQVERMGISHKMLALVLERISAQYQTKWQQLQYQHHLHKCADRLYLIHDTDDKFAPIEHIRHVSEQQGTPLYLTQNLGHNKLLRDTGVIKQISSILVGT</sequence>
<dbReference type="Proteomes" id="UP000663992">
    <property type="component" value="Unassembled WGS sequence"/>
</dbReference>
<name>A0ABS3CPK8_9ALTE</name>
<dbReference type="EMBL" id="JAFKCS010000001">
    <property type="protein sequence ID" value="MBN7818474.1"/>
    <property type="molecule type" value="Genomic_DNA"/>
</dbReference>
<evidence type="ECO:0000259" key="1">
    <source>
        <dbReference type="Pfam" id="PF12146"/>
    </source>
</evidence>
<organism evidence="2 3">
    <name type="scientific">Bowmanella yangjiangensis</name>
    <dbReference type="NCBI Taxonomy" id="2811230"/>
    <lineage>
        <taxon>Bacteria</taxon>
        <taxon>Pseudomonadati</taxon>
        <taxon>Pseudomonadota</taxon>
        <taxon>Gammaproteobacteria</taxon>
        <taxon>Alteromonadales</taxon>
        <taxon>Alteromonadaceae</taxon>
        <taxon>Bowmanella</taxon>
    </lineage>
</organism>
<dbReference type="PANTHER" id="PTHR43689">
    <property type="entry name" value="HYDROLASE"/>
    <property type="match status" value="1"/>
</dbReference>